<name>A0ABW3FLK9_9HYPH</name>
<keyword evidence="7" id="KW-1185">Reference proteome</keyword>
<dbReference type="InterPro" id="IPR038765">
    <property type="entry name" value="Papain-like_cys_pep_sf"/>
</dbReference>
<evidence type="ECO:0000313" key="6">
    <source>
        <dbReference type="EMBL" id="MFD0917037.1"/>
    </source>
</evidence>
<keyword evidence="4" id="KW-0788">Thiol protease</keyword>
<comment type="similarity">
    <text evidence="1">Belongs to the peptidase C40 family.</text>
</comment>
<evidence type="ECO:0000256" key="4">
    <source>
        <dbReference type="ARBA" id="ARBA00022807"/>
    </source>
</evidence>
<evidence type="ECO:0000256" key="2">
    <source>
        <dbReference type="ARBA" id="ARBA00022670"/>
    </source>
</evidence>
<protein>
    <submittedName>
        <fullName evidence="6">NlpC/P60 family protein</fullName>
    </submittedName>
</protein>
<dbReference type="Gene3D" id="3.90.1720.10">
    <property type="entry name" value="endopeptidase domain like (from Nostoc punctiforme)"/>
    <property type="match status" value="1"/>
</dbReference>
<organism evidence="6 7">
    <name type="scientific">Pseudahrensia aquimaris</name>
    <dbReference type="NCBI Taxonomy" id="744461"/>
    <lineage>
        <taxon>Bacteria</taxon>
        <taxon>Pseudomonadati</taxon>
        <taxon>Pseudomonadota</taxon>
        <taxon>Alphaproteobacteria</taxon>
        <taxon>Hyphomicrobiales</taxon>
        <taxon>Ahrensiaceae</taxon>
        <taxon>Pseudahrensia</taxon>
    </lineage>
</organism>
<evidence type="ECO:0000256" key="3">
    <source>
        <dbReference type="ARBA" id="ARBA00022801"/>
    </source>
</evidence>
<dbReference type="InterPro" id="IPR041382">
    <property type="entry name" value="SH3_16"/>
</dbReference>
<evidence type="ECO:0000256" key="1">
    <source>
        <dbReference type="ARBA" id="ARBA00007074"/>
    </source>
</evidence>
<gene>
    <name evidence="6" type="ORF">ACFQ14_11510</name>
</gene>
<dbReference type="PANTHER" id="PTHR47053">
    <property type="entry name" value="MUREIN DD-ENDOPEPTIDASE MEPH-RELATED"/>
    <property type="match status" value="1"/>
</dbReference>
<keyword evidence="3" id="KW-0378">Hydrolase</keyword>
<dbReference type="RefSeq" id="WP_377212876.1">
    <property type="nucleotide sequence ID" value="NZ_JBHTJV010000009.1"/>
</dbReference>
<comment type="caution">
    <text evidence="6">The sequence shown here is derived from an EMBL/GenBank/DDBJ whole genome shotgun (WGS) entry which is preliminary data.</text>
</comment>
<dbReference type="PANTHER" id="PTHR47053:SF1">
    <property type="entry name" value="MUREIN DD-ENDOPEPTIDASE MEPH-RELATED"/>
    <property type="match status" value="1"/>
</dbReference>
<dbReference type="EMBL" id="JBHTJV010000009">
    <property type="protein sequence ID" value="MFD0917037.1"/>
    <property type="molecule type" value="Genomic_DNA"/>
</dbReference>
<dbReference type="Pfam" id="PF18348">
    <property type="entry name" value="SH3_16"/>
    <property type="match status" value="1"/>
</dbReference>
<sequence length="286" mass="31630">MTYVLDRRLNAYRPDLADARLQGQVEAERFVEGRPARIAAPYADMHPSPQSDSGIDTQAVHGETVKVFEEADGWSWIQCDAFKYVGYVRSETLEAIGSKPTHIITHPRTFLYSLSDLKSPRTDILSMGSRLIVTGEATTRGTDYLVLEDGSSVIAQHVVPLDNLPSDPVAMAEALLHTPYLWGGATAFGIDCSGLVTLSHRVCGIDVQRDSDMQAATYGAVVETRDYRHLRRGDLVFWKGHVGIMIDADNLLHANGHTMNVAVEPLVEAIERIGYLYGQPTHVRRL</sequence>
<proteinExistence type="inferred from homology"/>
<reference evidence="7" key="1">
    <citation type="journal article" date="2019" name="Int. J. Syst. Evol. Microbiol.">
        <title>The Global Catalogue of Microorganisms (GCM) 10K type strain sequencing project: providing services to taxonomists for standard genome sequencing and annotation.</title>
        <authorList>
            <consortium name="The Broad Institute Genomics Platform"/>
            <consortium name="The Broad Institute Genome Sequencing Center for Infectious Disease"/>
            <person name="Wu L."/>
            <person name="Ma J."/>
        </authorList>
    </citation>
    <scope>NUCLEOTIDE SEQUENCE [LARGE SCALE GENOMIC DNA]</scope>
    <source>
        <strain evidence="7">CCUG 60023</strain>
    </source>
</reference>
<dbReference type="Proteomes" id="UP001597101">
    <property type="component" value="Unassembled WGS sequence"/>
</dbReference>
<dbReference type="InterPro" id="IPR051202">
    <property type="entry name" value="Peptidase_C40"/>
</dbReference>
<accession>A0ABW3FLK9</accession>
<evidence type="ECO:0000313" key="7">
    <source>
        <dbReference type="Proteomes" id="UP001597101"/>
    </source>
</evidence>
<feature type="domain" description="NlpC/P60" evidence="5">
    <location>
        <begin position="162"/>
        <end position="286"/>
    </location>
</feature>
<dbReference type="SUPFAM" id="SSF54001">
    <property type="entry name" value="Cysteine proteinases"/>
    <property type="match status" value="1"/>
</dbReference>
<dbReference type="PROSITE" id="PS51935">
    <property type="entry name" value="NLPC_P60"/>
    <property type="match status" value="1"/>
</dbReference>
<dbReference type="Pfam" id="PF00877">
    <property type="entry name" value="NLPC_P60"/>
    <property type="match status" value="1"/>
</dbReference>
<dbReference type="Gene3D" id="2.30.30.40">
    <property type="entry name" value="SH3 Domains"/>
    <property type="match status" value="1"/>
</dbReference>
<dbReference type="InterPro" id="IPR000064">
    <property type="entry name" value="NLP_P60_dom"/>
</dbReference>
<evidence type="ECO:0000259" key="5">
    <source>
        <dbReference type="PROSITE" id="PS51935"/>
    </source>
</evidence>
<keyword evidence="2" id="KW-0645">Protease</keyword>